<accession>A0A6J7R6X1</accession>
<gene>
    <name evidence="6" type="ORF">UFOPK2658_00850</name>
    <name evidence="7" type="ORF">UFOPK3304_01324</name>
    <name evidence="8" type="ORF">UFOPK3494_00594</name>
    <name evidence="9" type="ORF">UFOPK4134_00472</name>
</gene>
<dbReference type="EMBL" id="CAEZYH010000028">
    <property type="protein sequence ID" value="CAB4718462.1"/>
    <property type="molecule type" value="Genomic_DNA"/>
</dbReference>
<dbReference type="InterPro" id="IPR027417">
    <property type="entry name" value="P-loop_NTPase"/>
</dbReference>
<evidence type="ECO:0000256" key="1">
    <source>
        <dbReference type="ARBA" id="ARBA00005417"/>
    </source>
</evidence>
<organism evidence="9">
    <name type="scientific">freshwater metagenome</name>
    <dbReference type="NCBI Taxonomy" id="449393"/>
    <lineage>
        <taxon>unclassified sequences</taxon>
        <taxon>metagenomes</taxon>
        <taxon>ecological metagenomes</taxon>
    </lineage>
</organism>
<dbReference type="InterPro" id="IPR003593">
    <property type="entry name" value="AAA+_ATPase"/>
</dbReference>
<dbReference type="InterPro" id="IPR050153">
    <property type="entry name" value="Metal_Ion_Import_ABC"/>
</dbReference>
<dbReference type="AlphaFoldDB" id="A0A6J7R6X1"/>
<dbReference type="GO" id="GO:0005524">
    <property type="term" value="F:ATP binding"/>
    <property type="evidence" value="ECO:0007669"/>
    <property type="project" value="UniProtKB-KW"/>
</dbReference>
<dbReference type="PROSITE" id="PS50893">
    <property type="entry name" value="ABC_TRANSPORTER_2"/>
    <property type="match status" value="1"/>
</dbReference>
<keyword evidence="3" id="KW-0547">Nucleotide-binding</keyword>
<sequence length="257" mass="27582">MSETAVVARRLSVGYGSHAVLSGVEAFLKPGGSTALVGSNGSGKSTLLKTLAGLLPVVEGGLEILGRPVGESSQRVAYLSQFHQSGFVLPLRAIDVVRMGRFDQRSRFTRRSRADDVIVSESMELLKVSDLADRPLRDLSGGQQQRVYLAQVLARRSDLLLLDEPTAGLDAPGRAAYIDALNFERSRGAAVVTATHDVGEASMCDRVMLLAGRVIADGPPNVVMTPENLLETFGIGLTKVGDQLVVTEHHHDHDHDH</sequence>
<dbReference type="Pfam" id="PF00005">
    <property type="entry name" value="ABC_tran"/>
    <property type="match status" value="1"/>
</dbReference>
<dbReference type="EMBL" id="CAFBPS010000021">
    <property type="protein sequence ID" value="CAB5024474.1"/>
    <property type="molecule type" value="Genomic_DNA"/>
</dbReference>
<reference evidence="9" key="1">
    <citation type="submission" date="2020-05" db="EMBL/GenBank/DDBJ databases">
        <authorList>
            <person name="Chiriac C."/>
            <person name="Salcher M."/>
            <person name="Ghai R."/>
            <person name="Kavagutti S V."/>
        </authorList>
    </citation>
    <scope>NUCLEOTIDE SEQUENCE</scope>
</reference>
<name>A0A6J7R6X1_9ZZZZ</name>
<evidence type="ECO:0000313" key="9">
    <source>
        <dbReference type="EMBL" id="CAB5024474.1"/>
    </source>
</evidence>
<dbReference type="SUPFAM" id="SSF52540">
    <property type="entry name" value="P-loop containing nucleoside triphosphate hydrolases"/>
    <property type="match status" value="1"/>
</dbReference>
<dbReference type="SMART" id="SM00382">
    <property type="entry name" value="AAA"/>
    <property type="match status" value="1"/>
</dbReference>
<dbReference type="EMBL" id="CAFBMF010000026">
    <property type="protein sequence ID" value="CAB4894560.1"/>
    <property type="molecule type" value="Genomic_DNA"/>
</dbReference>
<evidence type="ECO:0000313" key="6">
    <source>
        <dbReference type="EMBL" id="CAB4718462.1"/>
    </source>
</evidence>
<evidence type="ECO:0000256" key="3">
    <source>
        <dbReference type="ARBA" id="ARBA00022741"/>
    </source>
</evidence>
<evidence type="ECO:0000313" key="7">
    <source>
        <dbReference type="EMBL" id="CAB4876908.1"/>
    </source>
</evidence>
<dbReference type="GO" id="GO:0016887">
    <property type="term" value="F:ATP hydrolysis activity"/>
    <property type="evidence" value="ECO:0007669"/>
    <property type="project" value="InterPro"/>
</dbReference>
<dbReference type="Gene3D" id="3.40.50.300">
    <property type="entry name" value="P-loop containing nucleotide triphosphate hydrolases"/>
    <property type="match status" value="1"/>
</dbReference>
<comment type="similarity">
    <text evidence="1">Belongs to the ABC transporter superfamily.</text>
</comment>
<dbReference type="PANTHER" id="PTHR42734:SF5">
    <property type="entry name" value="IRON TRANSPORT SYSTEM ATP-BINDING PROTEIN HI_0361-RELATED"/>
    <property type="match status" value="1"/>
</dbReference>
<dbReference type="PANTHER" id="PTHR42734">
    <property type="entry name" value="METAL TRANSPORT SYSTEM ATP-BINDING PROTEIN TM_0124-RELATED"/>
    <property type="match status" value="1"/>
</dbReference>
<evidence type="ECO:0000256" key="2">
    <source>
        <dbReference type="ARBA" id="ARBA00022448"/>
    </source>
</evidence>
<protein>
    <submittedName>
        <fullName evidence="9">Unannotated protein</fullName>
    </submittedName>
</protein>
<evidence type="ECO:0000256" key="4">
    <source>
        <dbReference type="ARBA" id="ARBA00022840"/>
    </source>
</evidence>
<evidence type="ECO:0000259" key="5">
    <source>
        <dbReference type="PROSITE" id="PS50893"/>
    </source>
</evidence>
<dbReference type="EMBL" id="CAFBLJ010000076">
    <property type="protein sequence ID" value="CAB4876908.1"/>
    <property type="molecule type" value="Genomic_DNA"/>
</dbReference>
<keyword evidence="2" id="KW-0813">Transport</keyword>
<feature type="domain" description="ABC transporter" evidence="5">
    <location>
        <begin position="6"/>
        <end position="237"/>
    </location>
</feature>
<dbReference type="InterPro" id="IPR003439">
    <property type="entry name" value="ABC_transporter-like_ATP-bd"/>
</dbReference>
<keyword evidence="4" id="KW-0067">ATP-binding</keyword>
<evidence type="ECO:0000313" key="8">
    <source>
        <dbReference type="EMBL" id="CAB4894560.1"/>
    </source>
</evidence>
<proteinExistence type="inferred from homology"/>